<dbReference type="SUPFAM" id="SSF47384">
    <property type="entry name" value="Homodimeric domain of signal transducing histidine kinase"/>
    <property type="match status" value="1"/>
</dbReference>
<dbReference type="Pfam" id="PF02518">
    <property type="entry name" value="HATPase_c"/>
    <property type="match status" value="1"/>
</dbReference>
<comment type="catalytic activity">
    <reaction evidence="1">
        <text>ATP + protein L-histidine = ADP + protein N-phospho-L-histidine.</text>
        <dbReference type="EC" id="2.7.13.3"/>
    </reaction>
</comment>
<dbReference type="Gene3D" id="3.30.565.10">
    <property type="entry name" value="Histidine kinase-like ATPase, C-terminal domain"/>
    <property type="match status" value="1"/>
</dbReference>
<dbReference type="Pfam" id="PF13426">
    <property type="entry name" value="PAS_9"/>
    <property type="match status" value="2"/>
</dbReference>
<dbReference type="EMBL" id="CP106881">
    <property type="protein sequence ID" value="UYG52969.1"/>
    <property type="molecule type" value="Genomic_DNA"/>
</dbReference>
<protein>
    <recommendedName>
        <fullName evidence="2">histidine kinase</fullName>
        <ecNumber evidence="2">2.7.13.3</ecNumber>
    </recommendedName>
</protein>
<dbReference type="SMART" id="SM00086">
    <property type="entry name" value="PAC"/>
    <property type="match status" value="2"/>
</dbReference>
<dbReference type="InterPro" id="IPR011006">
    <property type="entry name" value="CheY-like_superfamily"/>
</dbReference>
<evidence type="ECO:0000256" key="1">
    <source>
        <dbReference type="ARBA" id="ARBA00000085"/>
    </source>
</evidence>
<keyword evidence="3 4" id="KW-0597">Phosphoprotein</keyword>
<dbReference type="PANTHER" id="PTHR43547">
    <property type="entry name" value="TWO-COMPONENT HISTIDINE KINASE"/>
    <property type="match status" value="1"/>
</dbReference>
<dbReference type="InterPro" id="IPR003661">
    <property type="entry name" value="HisK_dim/P_dom"/>
</dbReference>
<keyword evidence="10" id="KW-1185">Reference proteome</keyword>
<feature type="domain" description="PAS" evidence="7">
    <location>
        <begin position="139"/>
        <end position="212"/>
    </location>
</feature>
<organism evidence="9 10">
    <name type="scientific">Comamonas endophytica</name>
    <dbReference type="NCBI Taxonomy" id="2949090"/>
    <lineage>
        <taxon>Bacteria</taxon>
        <taxon>Pseudomonadati</taxon>
        <taxon>Pseudomonadota</taxon>
        <taxon>Betaproteobacteria</taxon>
        <taxon>Burkholderiales</taxon>
        <taxon>Comamonadaceae</taxon>
        <taxon>Comamonas</taxon>
    </lineage>
</organism>
<dbReference type="PRINTS" id="PR00344">
    <property type="entry name" value="BCTRLSENSOR"/>
</dbReference>
<dbReference type="Proteomes" id="UP001162800">
    <property type="component" value="Chromosome"/>
</dbReference>
<dbReference type="InterPro" id="IPR000700">
    <property type="entry name" value="PAS-assoc_C"/>
</dbReference>
<dbReference type="Gene3D" id="1.10.287.130">
    <property type="match status" value="1"/>
</dbReference>
<dbReference type="InterPro" id="IPR035965">
    <property type="entry name" value="PAS-like_dom_sf"/>
</dbReference>
<feature type="modified residue" description="4-aspartylphosphate" evidence="4">
    <location>
        <position position="563"/>
    </location>
</feature>
<name>A0ABY6GEQ9_9BURK</name>
<evidence type="ECO:0000256" key="4">
    <source>
        <dbReference type="PROSITE-ProRule" id="PRU00169"/>
    </source>
</evidence>
<evidence type="ECO:0000256" key="3">
    <source>
        <dbReference type="ARBA" id="ARBA00022553"/>
    </source>
</evidence>
<dbReference type="CDD" id="cd00082">
    <property type="entry name" value="HisKA"/>
    <property type="match status" value="1"/>
</dbReference>
<dbReference type="SMART" id="SM00388">
    <property type="entry name" value="HisKA"/>
    <property type="match status" value="1"/>
</dbReference>
<dbReference type="SMART" id="SM00387">
    <property type="entry name" value="HATPase_c"/>
    <property type="match status" value="1"/>
</dbReference>
<dbReference type="PROSITE" id="PS50112">
    <property type="entry name" value="PAS"/>
    <property type="match status" value="2"/>
</dbReference>
<evidence type="ECO:0000256" key="2">
    <source>
        <dbReference type="ARBA" id="ARBA00012438"/>
    </source>
</evidence>
<dbReference type="InterPro" id="IPR036890">
    <property type="entry name" value="HATPase_C_sf"/>
</dbReference>
<evidence type="ECO:0000313" key="10">
    <source>
        <dbReference type="Proteomes" id="UP001162800"/>
    </source>
</evidence>
<dbReference type="InterPro" id="IPR000014">
    <property type="entry name" value="PAS"/>
</dbReference>
<dbReference type="RefSeq" id="WP_231043132.1">
    <property type="nucleotide sequence ID" value="NZ_CP106881.1"/>
</dbReference>
<sequence>MAQQKKLDVTNADRFRLLVEAVQDYGIFMLDQSGIVMSWNAGAARLKGYTAEEVIGRHFSIFYPEPAKQRLWPDHELRLAAEHGTYEEEGWRVRKDGSMFWANVVITALRDTEGNLTGFGKVTRDLTERRLHVEALRQSEERFRLLIEGVRDYAIYMLDPMGMIQSWNSGAELIKGYTAQEVVGKHFRMFFRSEDVERGVPGKELRDCLKNGRTEEEGWRVRKDGSTFWANIVMAPMWGADGTHLGFAKVTRDMTESRRLRELEHSSRQMNEFLAMLAHELRNPLAPIRNAVSILQLEPAPSTTVRTSRDMIDRQLSHLTRLVDDLLDAGRLTSGKIRIKPELISFNKVVARAIEATRPAMDARSHRFKLLVPPEDLWVNADETRLAQVLQNLLSNATKFTPVGGEITLSARVEGGRLHVDVEDNGEGISAAAMDSIFELFSQGDGLAASRQSGLGIGLSLARSLVEMHGGSISARSPGVGQGSVFSFELPGAIVKSGLADGDNPELKSSLAVRMLVVDDNRDAADSLAEILRLLGYRVSTAYDGRSALEAALRDKPSAVFLDIGMPDMDGPSVLRALRALPGGKAIHATAVTGYGAGDERAERPDFAGFDTRLLKPVALEDLQKLLSMAGLA</sequence>
<evidence type="ECO:0000259" key="5">
    <source>
        <dbReference type="PROSITE" id="PS50109"/>
    </source>
</evidence>
<dbReference type="SUPFAM" id="SSF52172">
    <property type="entry name" value="CheY-like"/>
    <property type="match status" value="1"/>
</dbReference>
<feature type="domain" description="PAC" evidence="8">
    <location>
        <begin position="86"/>
        <end position="138"/>
    </location>
</feature>
<dbReference type="Pfam" id="PF00072">
    <property type="entry name" value="Response_reg"/>
    <property type="match status" value="1"/>
</dbReference>
<dbReference type="InterPro" id="IPR003594">
    <property type="entry name" value="HATPase_dom"/>
</dbReference>
<gene>
    <name evidence="9" type="ORF">M9799_07035</name>
</gene>
<reference evidence="9" key="1">
    <citation type="submission" date="2022-09" db="EMBL/GenBank/DDBJ databases">
        <title>The complete genome of Acidovorax sp. 5MLIR.</title>
        <authorList>
            <person name="Liu L."/>
            <person name="Yue J."/>
            <person name="Yang F."/>
            <person name="Yuan J."/>
            <person name="Li L."/>
        </authorList>
    </citation>
    <scope>NUCLEOTIDE SEQUENCE</scope>
    <source>
        <strain evidence="9">5MLIR</strain>
    </source>
</reference>
<dbReference type="InterPro" id="IPR001610">
    <property type="entry name" value="PAC"/>
</dbReference>
<dbReference type="CDD" id="cd00130">
    <property type="entry name" value="PAS"/>
    <property type="match status" value="2"/>
</dbReference>
<feature type="domain" description="PAS" evidence="7">
    <location>
        <begin position="11"/>
        <end position="65"/>
    </location>
</feature>
<dbReference type="NCBIfam" id="TIGR00229">
    <property type="entry name" value="sensory_box"/>
    <property type="match status" value="2"/>
</dbReference>
<dbReference type="PANTHER" id="PTHR43547:SF2">
    <property type="entry name" value="HYBRID SIGNAL TRANSDUCTION HISTIDINE KINASE C"/>
    <property type="match status" value="1"/>
</dbReference>
<proteinExistence type="predicted"/>
<dbReference type="InterPro" id="IPR001789">
    <property type="entry name" value="Sig_transdc_resp-reg_receiver"/>
</dbReference>
<evidence type="ECO:0000259" key="8">
    <source>
        <dbReference type="PROSITE" id="PS50113"/>
    </source>
</evidence>
<dbReference type="PROSITE" id="PS50109">
    <property type="entry name" value="HIS_KIN"/>
    <property type="match status" value="1"/>
</dbReference>
<feature type="domain" description="PAC" evidence="8">
    <location>
        <begin position="214"/>
        <end position="266"/>
    </location>
</feature>
<dbReference type="EC" id="2.7.13.3" evidence="2"/>
<dbReference type="PROSITE" id="PS50113">
    <property type="entry name" value="PAC"/>
    <property type="match status" value="2"/>
</dbReference>
<dbReference type="CDD" id="cd16922">
    <property type="entry name" value="HATPase_EvgS-ArcB-TorS-like"/>
    <property type="match status" value="1"/>
</dbReference>
<dbReference type="PROSITE" id="PS50110">
    <property type="entry name" value="RESPONSE_REGULATORY"/>
    <property type="match status" value="1"/>
</dbReference>
<dbReference type="InterPro" id="IPR036097">
    <property type="entry name" value="HisK_dim/P_sf"/>
</dbReference>
<dbReference type="SUPFAM" id="SSF55874">
    <property type="entry name" value="ATPase domain of HSP90 chaperone/DNA topoisomerase II/histidine kinase"/>
    <property type="match status" value="1"/>
</dbReference>
<evidence type="ECO:0000313" key="9">
    <source>
        <dbReference type="EMBL" id="UYG52969.1"/>
    </source>
</evidence>
<dbReference type="Gene3D" id="3.40.50.2300">
    <property type="match status" value="1"/>
</dbReference>
<feature type="domain" description="Histidine kinase" evidence="5">
    <location>
        <begin position="276"/>
        <end position="494"/>
    </location>
</feature>
<feature type="domain" description="Response regulatory" evidence="6">
    <location>
        <begin position="514"/>
        <end position="631"/>
    </location>
</feature>
<evidence type="ECO:0000259" key="7">
    <source>
        <dbReference type="PROSITE" id="PS50112"/>
    </source>
</evidence>
<accession>A0ABY6GEQ9</accession>
<dbReference type="InterPro" id="IPR004358">
    <property type="entry name" value="Sig_transdc_His_kin-like_C"/>
</dbReference>
<dbReference type="SMART" id="SM00091">
    <property type="entry name" value="PAS"/>
    <property type="match status" value="2"/>
</dbReference>
<dbReference type="Gene3D" id="3.30.450.20">
    <property type="entry name" value="PAS domain"/>
    <property type="match status" value="2"/>
</dbReference>
<dbReference type="SMART" id="SM00448">
    <property type="entry name" value="REC"/>
    <property type="match status" value="1"/>
</dbReference>
<dbReference type="InterPro" id="IPR005467">
    <property type="entry name" value="His_kinase_dom"/>
</dbReference>
<dbReference type="Pfam" id="PF00512">
    <property type="entry name" value="HisKA"/>
    <property type="match status" value="1"/>
</dbReference>
<evidence type="ECO:0000259" key="6">
    <source>
        <dbReference type="PROSITE" id="PS50110"/>
    </source>
</evidence>
<dbReference type="SUPFAM" id="SSF55785">
    <property type="entry name" value="PYP-like sensor domain (PAS domain)"/>
    <property type="match status" value="2"/>
</dbReference>